<evidence type="ECO:0000313" key="4">
    <source>
        <dbReference type="Proteomes" id="UP000032614"/>
    </source>
</evidence>
<evidence type="ECO:0000313" key="3">
    <source>
        <dbReference type="EMBL" id="MDT8842643.1"/>
    </source>
</evidence>
<organism evidence="3 5">
    <name type="scientific">Paraburkholderia fungorum</name>
    <dbReference type="NCBI Taxonomy" id="134537"/>
    <lineage>
        <taxon>Bacteria</taxon>
        <taxon>Pseudomonadati</taxon>
        <taxon>Pseudomonadota</taxon>
        <taxon>Betaproteobacteria</taxon>
        <taxon>Burkholderiales</taxon>
        <taxon>Burkholderiaceae</taxon>
        <taxon>Paraburkholderia</taxon>
    </lineage>
</organism>
<evidence type="ECO:0000313" key="2">
    <source>
        <dbReference type="EMBL" id="AJZ57026.1"/>
    </source>
</evidence>
<accession>A0AAP5QFM9</accession>
<dbReference type="EMBL" id="CP010025">
    <property type="protein sequence ID" value="AJZ57026.1"/>
    <property type="molecule type" value="Genomic_DNA"/>
</dbReference>
<dbReference type="Pfam" id="PF14355">
    <property type="entry name" value="Abi_C"/>
    <property type="match status" value="1"/>
</dbReference>
<dbReference type="KEGG" id="bfn:OI25_7221"/>
<evidence type="ECO:0000259" key="1">
    <source>
        <dbReference type="Pfam" id="PF14355"/>
    </source>
</evidence>
<dbReference type="Proteomes" id="UP001246473">
    <property type="component" value="Unassembled WGS sequence"/>
</dbReference>
<name>A0AAP5QFM9_9BURK</name>
<reference evidence="3" key="2">
    <citation type="submission" date="2022-08" db="EMBL/GenBank/DDBJ databases">
        <authorList>
            <person name="Kim S.-J."/>
        </authorList>
    </citation>
    <scope>NUCLEOTIDE SEQUENCE</scope>
    <source>
        <strain evidence="3">KJ</strain>
    </source>
</reference>
<sequence length="266" mass="29128">MLRLYSGSGSQEIDLQGKAIPDDQWAKYKQLAVKMLNARNAGEAARFLDETPFEVHAGINFFGDEFCVLYASVDFDTYIALGETASSPETNYVTTKIVSTLNELLSVYIRFVAVDLATNDLPSTVQSPVLAISSSTVERALEDAQQLLSSGRGASSAIDRAHTALHGYLIAVAKSAGIEVEPNEKITAIFKRIREGHPKLNYIVPRETELGLVLKAAATIVDSINTVRNNASVAHPNVEVVPEPEAMFLINMIRSMLHYIEMKLKT</sequence>
<dbReference type="AlphaFoldDB" id="A0AAP5QFM9"/>
<evidence type="ECO:0000313" key="5">
    <source>
        <dbReference type="Proteomes" id="UP001246473"/>
    </source>
</evidence>
<dbReference type="EMBL" id="JANSLM010000018">
    <property type="protein sequence ID" value="MDT8842643.1"/>
    <property type="molecule type" value="Genomic_DNA"/>
</dbReference>
<dbReference type="GeneID" id="66520862"/>
<proteinExistence type="predicted"/>
<dbReference type="InterPro" id="IPR026001">
    <property type="entry name" value="Abi-like_C"/>
</dbReference>
<gene>
    <name evidence="2" type="ORF">OI25_7221</name>
    <name evidence="3" type="ORF">ParKJ_34975</name>
</gene>
<protein>
    <submittedName>
        <fullName evidence="3">Abortive infection family protein</fullName>
    </submittedName>
</protein>
<feature type="domain" description="Abortive infection protein-like C-terminal" evidence="1">
    <location>
        <begin position="204"/>
        <end position="260"/>
    </location>
</feature>
<dbReference type="RefSeq" id="WP_052719541.1">
    <property type="nucleotide sequence ID" value="NZ_CP010025.1"/>
</dbReference>
<dbReference type="Proteomes" id="UP000032614">
    <property type="component" value="Chromosome 3"/>
</dbReference>
<reference evidence="2 4" key="1">
    <citation type="journal article" date="2015" name="Genome Announc.">
        <title>Complete genome sequences for 59 burkholderia isolates, both pathogenic and near neighbor.</title>
        <authorList>
            <person name="Johnson S.L."/>
            <person name="Bishop-Lilly K.A."/>
            <person name="Ladner J.T."/>
            <person name="Daligault H.E."/>
            <person name="Davenport K.W."/>
            <person name="Jaissle J."/>
            <person name="Frey K.G."/>
            <person name="Koroleva G.I."/>
            <person name="Bruce D.C."/>
            <person name="Coyne S.R."/>
            <person name="Broomall S.M."/>
            <person name="Li P.E."/>
            <person name="Teshima H."/>
            <person name="Gibbons H.S."/>
            <person name="Palacios G.F."/>
            <person name="Rosenzweig C.N."/>
            <person name="Redden C.L."/>
            <person name="Xu Y."/>
            <person name="Minogue T.D."/>
            <person name="Chain P.S."/>
        </authorList>
    </citation>
    <scope>NUCLEOTIDE SEQUENCE [LARGE SCALE GENOMIC DNA]</scope>
    <source>
        <strain evidence="2 4">ATCC BAA-463</strain>
    </source>
</reference>